<dbReference type="InterPro" id="IPR019734">
    <property type="entry name" value="TPR_rpt"/>
</dbReference>
<dbReference type="SUPFAM" id="SSF52540">
    <property type="entry name" value="P-loop containing nucleoside triphosphate hydrolases"/>
    <property type="match status" value="1"/>
</dbReference>
<dbReference type="EMBL" id="JAVKPK010000121">
    <property type="protein sequence ID" value="MDR7667283.1"/>
    <property type="molecule type" value="Genomic_DNA"/>
</dbReference>
<evidence type="ECO:0000313" key="10">
    <source>
        <dbReference type="Proteomes" id="UP001246244"/>
    </source>
</evidence>
<comment type="similarity">
    <text evidence="2">Belongs to the SNAP family.</text>
</comment>
<name>A0ABU2D5N1_9EURY</name>
<reference evidence="10" key="1">
    <citation type="submission" date="2023-07" db="EMBL/GenBank/DDBJ databases">
        <title>Whole-genome sequencing of a new Methanosarcina sp. Z-7115.</title>
        <authorList>
            <person name="Zhilina T.N."/>
            <person name="Merkel A.Y."/>
        </authorList>
    </citation>
    <scope>NUCLEOTIDE SEQUENCE [LARGE SCALE GENOMIC DNA]</scope>
    <source>
        <strain evidence="10">Z-7115</strain>
    </source>
</reference>
<organism evidence="9 10">
    <name type="scientific">Methanosarcina baikalica</name>
    <dbReference type="NCBI Taxonomy" id="3073890"/>
    <lineage>
        <taxon>Archaea</taxon>
        <taxon>Methanobacteriati</taxon>
        <taxon>Methanobacteriota</taxon>
        <taxon>Stenosarchaea group</taxon>
        <taxon>Methanomicrobia</taxon>
        <taxon>Methanosarcinales</taxon>
        <taxon>Methanosarcinaceae</taxon>
        <taxon>Methanosarcina</taxon>
    </lineage>
</organism>
<evidence type="ECO:0000256" key="2">
    <source>
        <dbReference type="ARBA" id="ARBA00010050"/>
    </source>
</evidence>
<dbReference type="SUPFAM" id="SSF48452">
    <property type="entry name" value="TPR-like"/>
    <property type="match status" value="2"/>
</dbReference>
<dbReference type="Proteomes" id="UP001246244">
    <property type="component" value="Unassembled WGS sequence"/>
</dbReference>
<dbReference type="Pfam" id="PF13432">
    <property type="entry name" value="TPR_16"/>
    <property type="match status" value="1"/>
</dbReference>
<keyword evidence="3" id="KW-0813">Transport</keyword>
<evidence type="ECO:0000256" key="5">
    <source>
        <dbReference type="ARBA" id="ARBA00022927"/>
    </source>
</evidence>
<sequence length="862" mass="98977">ISSSSSSELITTFSSKTYGSKDIRIISIKNEQVPEINIEGKTPSLQELKTQEQVNKHFIPLPRVVDRLNYWISNQKDLLFQGLPFCGKTSLMTYLAYECTKLDDNLQPIRIEPPKDLSIEDVPASVSRLIQSFKQENIFELSKRPVLILENIHLPSNFEIAKLLMNHKGRIWRVWATARPRELSKMLEKEGTIGKNLDIINDACDLLRDEDIKYIFETIIQPKLISQGLDNGEISTIRDVIRSRGNVPFRFIIKIIDIINSNTAQPIEGYASLFAREPTDTEEIVRSLWPIDNRNGLEALCIACYLPKSSWEILQKILDGMNEASGERTLNELRFSLALVADSDDPNRATMYDPVSERVENGDFITQNLKDKTWDEIENILSEGQCFENYLKSNYSMWMDFGILAIKEEKFEVGAKLFEIAVCKSNDLEKVDALSKFADCSTDKPDPDWDGAIKAFQEAVDLLDKSAQNEFRANVLYNLAYCLYHKPDPDWDGAIKASQEAVDLLDKSEQNEFRANVLYNLAYCLRRKPDPDWDGAIKNFQEAVDLLEKSEQNEFRANVLYNLAYCLRRKPDPDWDDAIKAFQEAVDLLEKSEQNEFRANVLRGLAYCLYHKPDPDWDDSIKAFQEAVDLLEKSEQIEFRANVLRGLAYCLYHKPDPDWDDSIKVYQQAIDLLEKSGNEDSVFSLLNVVGYCLHRKPDPDWINSIKIFKQSIEIKRASNSILGLIICYDAIEEFEEADNWVRKLQDPSFKVKLYKDTPEYKILQDAYLYLRSGNMKKSIELANSLKESSENSRAMLISSIAYYKCGNEKEYLKCLSAASADFTDKLWAKSIAMGCFKRFKVLGIEKFLQALMEEPEKTENAS</sequence>
<evidence type="ECO:0000256" key="1">
    <source>
        <dbReference type="ARBA" id="ARBA00004170"/>
    </source>
</evidence>
<evidence type="ECO:0000313" key="9">
    <source>
        <dbReference type="EMBL" id="MDR7667283.1"/>
    </source>
</evidence>
<gene>
    <name evidence="9" type="ORF">RG963_16180</name>
</gene>
<dbReference type="Pfam" id="PF14938">
    <property type="entry name" value="SNAP"/>
    <property type="match status" value="1"/>
</dbReference>
<protein>
    <recommendedName>
        <fullName evidence="7">Gamma-soluble NSF attachment protein</fullName>
    </recommendedName>
    <alternativeName>
        <fullName evidence="8">N-ethylmaleimide-sensitive factor attachment protein gamma</fullName>
    </alternativeName>
</protein>
<evidence type="ECO:0000256" key="7">
    <source>
        <dbReference type="ARBA" id="ARBA00040047"/>
    </source>
</evidence>
<dbReference type="PANTHER" id="PTHR13768:SF2">
    <property type="entry name" value="GAMMA-SOLUBLE NSF ATTACHMENT PROTEIN"/>
    <property type="match status" value="1"/>
</dbReference>
<dbReference type="InterPro" id="IPR011990">
    <property type="entry name" value="TPR-like_helical_dom_sf"/>
</dbReference>
<dbReference type="Gene3D" id="3.40.50.300">
    <property type="entry name" value="P-loop containing nucleotide triphosphate hydrolases"/>
    <property type="match status" value="1"/>
</dbReference>
<comment type="subcellular location">
    <subcellularLocation>
        <location evidence="1">Membrane</location>
        <topology evidence="1">Peripheral membrane protein</topology>
    </subcellularLocation>
</comment>
<keyword evidence="6" id="KW-0472">Membrane</keyword>
<feature type="non-terminal residue" evidence="9">
    <location>
        <position position="1"/>
    </location>
</feature>
<dbReference type="PANTHER" id="PTHR13768">
    <property type="entry name" value="SOLUBLE NSF ATTACHMENT PROTEIN SNAP"/>
    <property type="match status" value="1"/>
</dbReference>
<evidence type="ECO:0000256" key="8">
    <source>
        <dbReference type="ARBA" id="ARBA00042485"/>
    </source>
</evidence>
<proteinExistence type="inferred from homology"/>
<dbReference type="Gene3D" id="1.25.40.10">
    <property type="entry name" value="Tetratricopeptide repeat domain"/>
    <property type="match status" value="2"/>
</dbReference>
<evidence type="ECO:0000256" key="3">
    <source>
        <dbReference type="ARBA" id="ARBA00022448"/>
    </source>
</evidence>
<dbReference type="InterPro" id="IPR000744">
    <property type="entry name" value="NSF_attach"/>
</dbReference>
<dbReference type="SMART" id="SM00028">
    <property type="entry name" value="TPR"/>
    <property type="match status" value="5"/>
</dbReference>
<accession>A0ABU2D5N1</accession>
<keyword evidence="5" id="KW-0653">Protein transport</keyword>
<comment type="caution">
    <text evidence="9">The sequence shown here is derived from an EMBL/GenBank/DDBJ whole genome shotgun (WGS) entry which is preliminary data.</text>
</comment>
<dbReference type="InterPro" id="IPR027417">
    <property type="entry name" value="P-loop_NTPase"/>
</dbReference>
<evidence type="ECO:0000256" key="6">
    <source>
        <dbReference type="ARBA" id="ARBA00023136"/>
    </source>
</evidence>
<evidence type="ECO:0000256" key="4">
    <source>
        <dbReference type="ARBA" id="ARBA00022892"/>
    </source>
</evidence>
<keyword evidence="10" id="KW-1185">Reference proteome</keyword>
<keyword evidence="4" id="KW-0931">ER-Golgi transport</keyword>
<dbReference type="RefSeq" id="WP_310577311.1">
    <property type="nucleotide sequence ID" value="NZ_JAVKPK010000121.1"/>
</dbReference>